<dbReference type="InterPro" id="IPR005797">
    <property type="entry name" value="Cyt_b/b6_N"/>
</dbReference>
<comment type="subunit">
    <text evidence="3 16">The main subunits of complex b-c1 are: cytochrome b, cytochrome c1 and the Rieske protein.</text>
</comment>
<dbReference type="AlphaFoldDB" id="A0A7S6UHD8"/>
<feature type="binding site" description="axial binding residue" evidence="15">
    <location>
        <position position="197"/>
    </location>
    <ligand>
        <name>heme b</name>
        <dbReference type="ChEBI" id="CHEBI:60344"/>
        <label>b562</label>
    </ligand>
    <ligandPart>
        <name>Fe</name>
        <dbReference type="ChEBI" id="CHEBI:18248"/>
    </ligandPart>
</feature>
<keyword evidence="13 17" id="KW-0472">Membrane</keyword>
<evidence type="ECO:0000256" key="15">
    <source>
        <dbReference type="PIRSR" id="PIRSR038885-2"/>
    </source>
</evidence>
<evidence type="ECO:0000256" key="2">
    <source>
        <dbReference type="ARBA" id="ARBA00004141"/>
    </source>
</evidence>
<dbReference type="Proteomes" id="UP000594059">
    <property type="component" value="Chromosome"/>
</dbReference>
<dbReference type="InterPro" id="IPR027387">
    <property type="entry name" value="Cytb/b6-like_sf"/>
</dbReference>
<evidence type="ECO:0000256" key="3">
    <source>
        <dbReference type="ARBA" id="ARBA00011649"/>
    </source>
</evidence>
<dbReference type="InterPro" id="IPR048259">
    <property type="entry name" value="Cytochrome_b_N_euk/bac"/>
</dbReference>
<dbReference type="PANTHER" id="PTHR19271:SF16">
    <property type="entry name" value="CYTOCHROME B"/>
    <property type="match status" value="1"/>
</dbReference>
<evidence type="ECO:0000256" key="6">
    <source>
        <dbReference type="ARBA" id="ARBA00022617"/>
    </source>
</evidence>
<dbReference type="SUPFAM" id="SSF81342">
    <property type="entry name" value="Transmembrane di-heme cytochromes"/>
    <property type="match status" value="1"/>
</dbReference>
<evidence type="ECO:0000313" key="20">
    <source>
        <dbReference type="EMBL" id="QOW20296.1"/>
    </source>
</evidence>
<dbReference type="SUPFAM" id="SSF81648">
    <property type="entry name" value="a domain/subunit of cytochrome bc1 complex (Ubiquinol-cytochrome c reductase)"/>
    <property type="match status" value="1"/>
</dbReference>
<evidence type="ECO:0000259" key="18">
    <source>
        <dbReference type="PROSITE" id="PS51002"/>
    </source>
</evidence>
<evidence type="ECO:0000256" key="8">
    <source>
        <dbReference type="ARBA" id="ARBA00022692"/>
    </source>
</evidence>
<evidence type="ECO:0000256" key="11">
    <source>
        <dbReference type="ARBA" id="ARBA00022989"/>
    </source>
</evidence>
<feature type="binding site" description="axial binding residue" evidence="15">
    <location>
        <position position="212"/>
    </location>
    <ligand>
        <name>heme b</name>
        <dbReference type="ChEBI" id="CHEBI:60344"/>
        <label>b566</label>
    </ligand>
    <ligandPart>
        <name>Fe</name>
        <dbReference type="ChEBI" id="CHEBI:18248"/>
    </ligandPart>
</feature>
<evidence type="ECO:0000256" key="12">
    <source>
        <dbReference type="ARBA" id="ARBA00023004"/>
    </source>
</evidence>
<dbReference type="Pfam" id="PF00032">
    <property type="entry name" value="Cytochrom_B_C"/>
    <property type="match status" value="1"/>
</dbReference>
<dbReference type="InterPro" id="IPR016174">
    <property type="entry name" value="Di-haem_cyt_TM"/>
</dbReference>
<evidence type="ECO:0000256" key="5">
    <source>
        <dbReference type="ARBA" id="ARBA00022448"/>
    </source>
</evidence>
<dbReference type="PANTHER" id="PTHR19271">
    <property type="entry name" value="CYTOCHROME B"/>
    <property type="match status" value="1"/>
</dbReference>
<evidence type="ECO:0000256" key="14">
    <source>
        <dbReference type="PIRSR" id="PIRSR038885-1"/>
    </source>
</evidence>
<dbReference type="KEGG" id="lcic:INQ41_04505"/>
<dbReference type="InterPro" id="IPR036150">
    <property type="entry name" value="Cyt_b/b6_C_sf"/>
</dbReference>
<dbReference type="EMBL" id="CP063656">
    <property type="protein sequence ID" value="QOW20296.1"/>
    <property type="molecule type" value="Genomic_DNA"/>
</dbReference>
<keyword evidence="12 15" id="KW-0408">Iron</keyword>
<evidence type="ECO:0000259" key="19">
    <source>
        <dbReference type="PROSITE" id="PS51003"/>
    </source>
</evidence>
<evidence type="ECO:0000313" key="21">
    <source>
        <dbReference type="Proteomes" id="UP000594059"/>
    </source>
</evidence>
<feature type="transmembrane region" description="Helical" evidence="17">
    <location>
        <begin position="320"/>
        <end position="339"/>
    </location>
</feature>
<dbReference type="GO" id="GO:0045275">
    <property type="term" value="C:respiratory chain complex III"/>
    <property type="evidence" value="ECO:0007669"/>
    <property type="project" value="InterPro"/>
</dbReference>
<feature type="transmembrane region" description="Helical" evidence="17">
    <location>
        <begin position="384"/>
        <end position="402"/>
    </location>
</feature>
<feature type="binding site" description="axial binding residue" evidence="15">
    <location>
        <position position="96"/>
    </location>
    <ligand>
        <name>heme b</name>
        <dbReference type="ChEBI" id="CHEBI:60344"/>
        <label>b562</label>
    </ligand>
    <ligandPart>
        <name>Fe</name>
        <dbReference type="ChEBI" id="CHEBI:18248"/>
    </ligandPart>
</feature>
<dbReference type="GO" id="GO:0008121">
    <property type="term" value="F:quinol-cytochrome-c reductase activity"/>
    <property type="evidence" value="ECO:0007669"/>
    <property type="project" value="InterPro"/>
</dbReference>
<feature type="transmembrane region" description="Helical" evidence="17">
    <location>
        <begin position="42"/>
        <end position="68"/>
    </location>
</feature>
<reference evidence="20 21" key="1">
    <citation type="submission" date="2020-10" db="EMBL/GenBank/DDBJ databases">
        <title>complete genome sequencing of Lysobacter sp. H21R20.</title>
        <authorList>
            <person name="Bae J.-W."/>
            <person name="Lee S.-Y."/>
        </authorList>
    </citation>
    <scope>NUCLEOTIDE SEQUENCE [LARGE SCALE GENOMIC DNA]</scope>
    <source>
        <strain evidence="20 21">H21R20</strain>
    </source>
</reference>
<sequence>MANIFTRSANGVMDWVNERAPGMMPVYRKHMTEYYAPKNFNIWYYFGVLAMVALVNQILTGIFLTMHYKPSAAEAFSSVEYIMRDVEWGWLIRYMHSTGASLFFIVVYIHMFRGLMYGSYRKPRELVWILGMLIYLVLMAEAFMGYVLPWGQMSFWGAKVIISLFGAIPVIGPELTEWIMGDYLPSDATLGRFFALHVIALPLVLLLLVVLHLGALHEVGSNNPDGVDIKKGPKGNRWDANKPADGIPFHPYYTVHDLVGIGFFLMVAAFIIFFAPAFGGWFLEHDNFVEANRLVTPEHIKPVWYYTPFYAMLRVIPDKLGGVMVMFGAIAILFAVPWLDRSKVNSVRYKGWITKTMLTMLVVCFIWLGKIGAGPGTDPVETQIGRVLTFLYFAFFITMPLWTKIDKTKPVPERVTTHG</sequence>
<protein>
    <recommendedName>
        <fullName evidence="4 16">Cytochrome b</fullName>
    </recommendedName>
</protein>
<dbReference type="Gene3D" id="1.20.810.10">
    <property type="entry name" value="Cytochrome Bc1 Complex, Chain C"/>
    <property type="match status" value="1"/>
</dbReference>
<feature type="transmembrane region" description="Helical" evidence="17">
    <location>
        <begin position="153"/>
        <end position="172"/>
    </location>
</feature>
<keyword evidence="8 16" id="KW-0812">Transmembrane</keyword>
<dbReference type="RefSeq" id="WP_193986587.1">
    <property type="nucleotide sequence ID" value="NZ_CP063656.1"/>
</dbReference>
<feature type="transmembrane region" description="Helical" evidence="17">
    <location>
        <begin position="351"/>
        <end position="372"/>
    </location>
</feature>
<evidence type="ECO:0000256" key="16">
    <source>
        <dbReference type="RuleBase" id="RU003385"/>
    </source>
</evidence>
<feature type="transmembrane region" description="Helical" evidence="17">
    <location>
        <begin position="88"/>
        <end position="114"/>
    </location>
</feature>
<evidence type="ECO:0000256" key="9">
    <source>
        <dbReference type="ARBA" id="ARBA00022723"/>
    </source>
</evidence>
<feature type="domain" description="Cytochrome b/b6 N-terminal region profile" evidence="18">
    <location>
        <begin position="12"/>
        <end position="225"/>
    </location>
</feature>
<evidence type="ECO:0000256" key="10">
    <source>
        <dbReference type="ARBA" id="ARBA00022982"/>
    </source>
</evidence>
<name>A0A7S6UHD8_9GAMM</name>
<comment type="subcellular location">
    <subcellularLocation>
        <location evidence="2">Membrane</location>
        <topology evidence="2">Multi-pass membrane protein</topology>
    </subcellularLocation>
</comment>
<comment type="similarity">
    <text evidence="16">Belongs to the cytochrome b family.</text>
</comment>
<evidence type="ECO:0000256" key="1">
    <source>
        <dbReference type="ARBA" id="ARBA00002444"/>
    </source>
</evidence>
<feature type="binding site" evidence="14">
    <location>
        <position position="217"/>
    </location>
    <ligand>
        <name>a ubiquinone</name>
        <dbReference type="ChEBI" id="CHEBI:16389"/>
    </ligand>
</feature>
<keyword evidence="10 16" id="KW-0249">Electron transport</keyword>
<keyword evidence="7 16" id="KW-0679">Respiratory chain</keyword>
<dbReference type="GO" id="GO:0016491">
    <property type="term" value="F:oxidoreductase activity"/>
    <property type="evidence" value="ECO:0007669"/>
    <property type="project" value="InterPro"/>
</dbReference>
<dbReference type="InterPro" id="IPR030689">
    <property type="entry name" value="Cytochrome_b"/>
</dbReference>
<evidence type="ECO:0000256" key="4">
    <source>
        <dbReference type="ARBA" id="ARBA00013531"/>
    </source>
</evidence>
<dbReference type="InterPro" id="IPR005798">
    <property type="entry name" value="Cyt_b/b6_C"/>
</dbReference>
<gene>
    <name evidence="20" type="ORF">INQ41_04505</name>
</gene>
<feature type="transmembrane region" description="Helical" evidence="17">
    <location>
        <begin position="258"/>
        <end position="283"/>
    </location>
</feature>
<accession>A0A7S6UHD8</accession>
<keyword evidence="11 17" id="KW-1133">Transmembrane helix</keyword>
<feature type="transmembrane region" description="Helical" evidence="17">
    <location>
        <begin position="193"/>
        <end position="215"/>
    </location>
</feature>
<keyword evidence="21" id="KW-1185">Reference proteome</keyword>
<dbReference type="GO" id="GO:0046872">
    <property type="term" value="F:metal ion binding"/>
    <property type="evidence" value="ECO:0007669"/>
    <property type="project" value="UniProtKB-KW"/>
</dbReference>
<dbReference type="GO" id="GO:0022904">
    <property type="term" value="P:respiratory electron transport chain"/>
    <property type="evidence" value="ECO:0007669"/>
    <property type="project" value="InterPro"/>
</dbReference>
<organism evidence="20 21">
    <name type="scientific">Novilysobacter ciconiae</name>
    <dbReference type="NCBI Taxonomy" id="2781022"/>
    <lineage>
        <taxon>Bacteria</taxon>
        <taxon>Pseudomonadati</taxon>
        <taxon>Pseudomonadota</taxon>
        <taxon>Gammaproteobacteria</taxon>
        <taxon>Lysobacterales</taxon>
        <taxon>Lysobacteraceae</taxon>
        <taxon>Novilysobacter</taxon>
    </lineage>
</organism>
<keyword evidence="6 15" id="KW-0349">Heme</keyword>
<proteinExistence type="inferred from homology"/>
<dbReference type="PROSITE" id="PS51003">
    <property type="entry name" value="CYTB_CTER"/>
    <property type="match status" value="1"/>
</dbReference>
<feature type="domain" description="Cytochrome b/b6 C-terminal region profile" evidence="19">
    <location>
        <begin position="239"/>
        <end position="413"/>
    </location>
</feature>
<feature type="transmembrane region" description="Helical" evidence="17">
    <location>
        <begin position="126"/>
        <end position="147"/>
    </location>
</feature>
<keyword evidence="9 15" id="KW-0479">Metal-binding</keyword>
<dbReference type="PROSITE" id="PS51002">
    <property type="entry name" value="CYTB_NTER"/>
    <property type="match status" value="1"/>
</dbReference>
<dbReference type="FunFam" id="1.20.810.10:FF:000004">
    <property type="entry name" value="Cytochrome b"/>
    <property type="match status" value="1"/>
</dbReference>
<comment type="function">
    <text evidence="1 16">Component of the ubiquinol-cytochrome c reductase complex (complex III or cytochrome b-c1 complex), which is a respiratory chain that generates an electrochemical potential coupled to ATP synthesis.</text>
</comment>
<feature type="binding site" description="axial binding residue" evidence="15">
    <location>
        <position position="110"/>
    </location>
    <ligand>
        <name>heme b</name>
        <dbReference type="ChEBI" id="CHEBI:60344"/>
        <label>b566</label>
    </ligand>
    <ligandPart>
        <name>Fe</name>
        <dbReference type="ChEBI" id="CHEBI:18248"/>
    </ligandPart>
</feature>
<dbReference type="PIRSF" id="PIRSF038885">
    <property type="entry name" value="COB"/>
    <property type="match status" value="1"/>
</dbReference>
<evidence type="ECO:0000256" key="17">
    <source>
        <dbReference type="SAM" id="Phobius"/>
    </source>
</evidence>
<dbReference type="Pfam" id="PF00033">
    <property type="entry name" value="Cytochrome_B"/>
    <property type="match status" value="1"/>
</dbReference>
<evidence type="ECO:0000256" key="7">
    <source>
        <dbReference type="ARBA" id="ARBA00022660"/>
    </source>
</evidence>
<comment type="cofactor">
    <cofactor evidence="15">
        <name>heme</name>
        <dbReference type="ChEBI" id="CHEBI:30413"/>
    </cofactor>
    <text evidence="15">Binds 2 heme groups non-covalently.</text>
</comment>
<keyword evidence="5 16" id="KW-0813">Transport</keyword>
<evidence type="ECO:0000256" key="13">
    <source>
        <dbReference type="ARBA" id="ARBA00023136"/>
    </source>
</evidence>
<dbReference type="CDD" id="cd00284">
    <property type="entry name" value="Cytochrome_b_N"/>
    <property type="match status" value="1"/>
</dbReference>
<comment type="cofactor">
    <cofactor evidence="16">
        <name>heme b</name>
        <dbReference type="ChEBI" id="CHEBI:60344"/>
    </cofactor>
    <text evidence="16">Binds 2 heme groups non-covalently.</text>
</comment>